<keyword evidence="1" id="KW-0808">Transferase</keyword>
<dbReference type="GO" id="GO:0016747">
    <property type="term" value="F:acyltransferase activity, transferring groups other than amino-acyl groups"/>
    <property type="evidence" value="ECO:0007669"/>
    <property type="project" value="InterPro"/>
</dbReference>
<dbReference type="CDD" id="cd04301">
    <property type="entry name" value="NAT_SF"/>
    <property type="match status" value="1"/>
</dbReference>
<gene>
    <name evidence="5" type="ORF">GCM10011335_43890</name>
</gene>
<name>A0A916Y987_9HYPH</name>
<feature type="domain" description="N-acetyltransferase" evidence="4">
    <location>
        <begin position="23"/>
        <end position="181"/>
    </location>
</feature>
<dbReference type="InterPro" id="IPR016181">
    <property type="entry name" value="Acyl_CoA_acyltransferase"/>
</dbReference>
<dbReference type="AlphaFoldDB" id="A0A916Y987"/>
<evidence type="ECO:0000313" key="6">
    <source>
        <dbReference type="Proteomes" id="UP000613160"/>
    </source>
</evidence>
<evidence type="ECO:0000256" key="2">
    <source>
        <dbReference type="ARBA" id="ARBA00023315"/>
    </source>
</evidence>
<dbReference type="InterPro" id="IPR050832">
    <property type="entry name" value="Bact_Acetyltransf"/>
</dbReference>
<dbReference type="PANTHER" id="PTHR43877">
    <property type="entry name" value="AMINOALKYLPHOSPHONATE N-ACETYLTRANSFERASE-RELATED-RELATED"/>
    <property type="match status" value="1"/>
</dbReference>
<comment type="caution">
    <text evidence="5">The sequence shown here is derived from an EMBL/GenBank/DDBJ whole genome shotgun (WGS) entry which is preliminary data.</text>
</comment>
<dbReference type="PANTHER" id="PTHR43877:SF2">
    <property type="entry name" value="AMINOALKYLPHOSPHONATE N-ACETYLTRANSFERASE-RELATED"/>
    <property type="match status" value="1"/>
</dbReference>
<evidence type="ECO:0000256" key="1">
    <source>
        <dbReference type="ARBA" id="ARBA00022679"/>
    </source>
</evidence>
<reference evidence="5" key="1">
    <citation type="journal article" date="2014" name="Int. J. Syst. Evol. Microbiol.">
        <title>Complete genome sequence of Corynebacterium casei LMG S-19264T (=DSM 44701T), isolated from a smear-ripened cheese.</title>
        <authorList>
            <consortium name="US DOE Joint Genome Institute (JGI-PGF)"/>
            <person name="Walter F."/>
            <person name="Albersmeier A."/>
            <person name="Kalinowski J."/>
            <person name="Ruckert C."/>
        </authorList>
    </citation>
    <scope>NUCLEOTIDE SEQUENCE</scope>
    <source>
        <strain evidence="5">CGMCC 1.15493</strain>
    </source>
</reference>
<keyword evidence="2" id="KW-0012">Acyltransferase</keyword>
<dbReference type="InterPro" id="IPR000182">
    <property type="entry name" value="GNAT_dom"/>
</dbReference>
<proteinExistence type="predicted"/>
<evidence type="ECO:0000259" key="4">
    <source>
        <dbReference type="PROSITE" id="PS51186"/>
    </source>
</evidence>
<evidence type="ECO:0000313" key="5">
    <source>
        <dbReference type="EMBL" id="GGD36127.1"/>
    </source>
</evidence>
<evidence type="ECO:0000256" key="3">
    <source>
        <dbReference type="SAM" id="MobiDB-lite"/>
    </source>
</evidence>
<dbReference type="Pfam" id="PF00583">
    <property type="entry name" value="Acetyltransf_1"/>
    <property type="match status" value="1"/>
</dbReference>
<sequence length="181" mass="19800">MMVEPRKSLQPPQRGGPEGPAVIELRPMHPDEFPAFLAYFIPDYAAEIAANFGLPEDAARARAAHEVAEDLPRGVETPGQTLLCITQGGPSAEEVVGSFWLRLPQRSTIAFVSDFHVFPARQNQGLGRQALAALDTWLASAGFEHLRLRVAADNARARHLYETGGFRTTGINMSKPIGRQE</sequence>
<keyword evidence="6" id="KW-1185">Reference proteome</keyword>
<accession>A0A916Y987</accession>
<dbReference type="SUPFAM" id="SSF55729">
    <property type="entry name" value="Acyl-CoA N-acyltransferases (Nat)"/>
    <property type="match status" value="1"/>
</dbReference>
<dbReference type="PROSITE" id="PS51186">
    <property type="entry name" value="GNAT"/>
    <property type="match status" value="1"/>
</dbReference>
<dbReference type="EMBL" id="BMJJ01000013">
    <property type="protein sequence ID" value="GGD36127.1"/>
    <property type="molecule type" value="Genomic_DNA"/>
</dbReference>
<dbReference type="Proteomes" id="UP000613160">
    <property type="component" value="Unassembled WGS sequence"/>
</dbReference>
<protein>
    <submittedName>
        <fullName evidence="5">N-acetyltransferase</fullName>
    </submittedName>
</protein>
<organism evidence="5 6">
    <name type="scientific">Aureimonas glaciei</name>
    <dbReference type="NCBI Taxonomy" id="1776957"/>
    <lineage>
        <taxon>Bacteria</taxon>
        <taxon>Pseudomonadati</taxon>
        <taxon>Pseudomonadota</taxon>
        <taxon>Alphaproteobacteria</taxon>
        <taxon>Hyphomicrobiales</taxon>
        <taxon>Aurantimonadaceae</taxon>
        <taxon>Aureimonas</taxon>
    </lineage>
</organism>
<feature type="region of interest" description="Disordered" evidence="3">
    <location>
        <begin position="1"/>
        <end position="21"/>
    </location>
</feature>
<dbReference type="Gene3D" id="3.40.630.30">
    <property type="match status" value="1"/>
</dbReference>
<reference evidence="5" key="2">
    <citation type="submission" date="2020-09" db="EMBL/GenBank/DDBJ databases">
        <authorList>
            <person name="Sun Q."/>
            <person name="Zhou Y."/>
        </authorList>
    </citation>
    <scope>NUCLEOTIDE SEQUENCE</scope>
    <source>
        <strain evidence="5">CGMCC 1.15493</strain>
    </source>
</reference>